<dbReference type="AlphaFoldDB" id="A0A2N3IBJ6"/>
<proteinExistence type="predicted"/>
<name>A0A2N3IBJ6_9BACT</name>
<dbReference type="Proteomes" id="UP000233618">
    <property type="component" value="Unassembled WGS sequence"/>
</dbReference>
<dbReference type="Pfam" id="PF06940">
    <property type="entry name" value="DUF1287"/>
    <property type="match status" value="1"/>
</dbReference>
<organism evidence="1 2">
    <name type="scientific">Labilibaculum manganireducens</name>
    <dbReference type="NCBI Taxonomy" id="1940525"/>
    <lineage>
        <taxon>Bacteria</taxon>
        <taxon>Pseudomonadati</taxon>
        <taxon>Bacteroidota</taxon>
        <taxon>Bacteroidia</taxon>
        <taxon>Marinilabiliales</taxon>
        <taxon>Marinifilaceae</taxon>
        <taxon>Labilibaculum</taxon>
    </lineage>
</organism>
<dbReference type="PIRSF" id="PIRSF011444">
    <property type="entry name" value="DUF1287"/>
    <property type="match status" value="1"/>
</dbReference>
<dbReference type="EMBL" id="MVDE01000007">
    <property type="protein sequence ID" value="PKQ67712.1"/>
    <property type="molecule type" value="Genomic_DNA"/>
</dbReference>
<keyword evidence="2" id="KW-1185">Reference proteome</keyword>
<comment type="caution">
    <text evidence="1">The sequence shown here is derived from an EMBL/GenBank/DDBJ whole genome shotgun (WGS) entry which is preliminary data.</text>
</comment>
<dbReference type="RefSeq" id="WP_101309096.1">
    <property type="nucleotide sequence ID" value="NZ_MVDE01000007.1"/>
</dbReference>
<protein>
    <submittedName>
        <fullName evidence="1">DUF1287 domain-containing protein</fullName>
    </submittedName>
</protein>
<evidence type="ECO:0000313" key="2">
    <source>
        <dbReference type="Proteomes" id="UP000233618"/>
    </source>
</evidence>
<sequence>MRLLFYVLIFCLLSITCKAQIFSERLSDEAIKLTEQRVIYDASYFSIAYPNGDIPADRGVCTDVVIRAYRKLGIDLQKEVHEDMKANFSLYPAIWGLKHADTNIDHRRVPNLMKFFERNGQEKPLSQNSIDYSPGDIVCWNLGGAITHIGIVINKKSRDGKRFLIVHNIGAGQVIEDCLFEFPIIGHYTYSDTN</sequence>
<evidence type="ECO:0000313" key="1">
    <source>
        <dbReference type="EMBL" id="PKQ67712.1"/>
    </source>
</evidence>
<dbReference type="InterPro" id="IPR009706">
    <property type="entry name" value="DUF1287"/>
</dbReference>
<gene>
    <name evidence="1" type="ORF">BZG01_06495</name>
</gene>
<dbReference type="Gene3D" id="3.90.1720.10">
    <property type="entry name" value="endopeptidase domain like (from Nostoc punctiforme)"/>
    <property type="match status" value="1"/>
</dbReference>
<accession>A0A2N3IBJ6</accession>
<reference evidence="1 2" key="1">
    <citation type="journal article" date="2017" name="Front. Microbiol.">
        <title>Labilibaculum manganireducens gen. nov., sp. nov. and Labilibaculum filiforme sp. nov., Novel Bacteroidetes Isolated from Subsurface Sediments of the Baltic Sea.</title>
        <authorList>
            <person name="Vandieken V."/>
            <person name="Marshall I.P."/>
            <person name="Niemann H."/>
            <person name="Engelen B."/>
            <person name="Cypionka H."/>
        </authorList>
    </citation>
    <scope>NUCLEOTIDE SEQUENCE [LARGE SCALE GENOMIC DNA]</scope>
    <source>
        <strain evidence="1 2">59.10-2M</strain>
    </source>
</reference>